<evidence type="ECO:0000313" key="4">
    <source>
        <dbReference type="Proteomes" id="UP001172155"/>
    </source>
</evidence>
<keyword evidence="1" id="KW-0812">Transmembrane</keyword>
<organism evidence="3 4">
    <name type="scientific">Schizothecium vesticola</name>
    <dbReference type="NCBI Taxonomy" id="314040"/>
    <lineage>
        <taxon>Eukaryota</taxon>
        <taxon>Fungi</taxon>
        <taxon>Dikarya</taxon>
        <taxon>Ascomycota</taxon>
        <taxon>Pezizomycotina</taxon>
        <taxon>Sordariomycetes</taxon>
        <taxon>Sordariomycetidae</taxon>
        <taxon>Sordariales</taxon>
        <taxon>Schizotheciaceae</taxon>
        <taxon>Schizothecium</taxon>
    </lineage>
</organism>
<reference evidence="3" key="1">
    <citation type="submission" date="2023-06" db="EMBL/GenBank/DDBJ databases">
        <title>Genome-scale phylogeny and comparative genomics of the fungal order Sordariales.</title>
        <authorList>
            <consortium name="Lawrence Berkeley National Laboratory"/>
            <person name="Hensen N."/>
            <person name="Bonometti L."/>
            <person name="Westerberg I."/>
            <person name="Brannstrom I.O."/>
            <person name="Guillou S."/>
            <person name="Cros-Aarteil S."/>
            <person name="Calhoun S."/>
            <person name="Haridas S."/>
            <person name="Kuo A."/>
            <person name="Mondo S."/>
            <person name="Pangilinan J."/>
            <person name="Riley R."/>
            <person name="LaButti K."/>
            <person name="Andreopoulos B."/>
            <person name="Lipzen A."/>
            <person name="Chen C."/>
            <person name="Yanf M."/>
            <person name="Daum C."/>
            <person name="Ng V."/>
            <person name="Clum A."/>
            <person name="Steindorff A."/>
            <person name="Ohm R."/>
            <person name="Martin F."/>
            <person name="Silar P."/>
            <person name="Natvig D."/>
            <person name="Lalanne C."/>
            <person name="Gautier V."/>
            <person name="Ament-velasquez S.L."/>
            <person name="Kruys A."/>
            <person name="Hutchinson M.I."/>
            <person name="Powell A.J."/>
            <person name="Barry K."/>
            <person name="Miller A.N."/>
            <person name="Grigoriev I.V."/>
            <person name="Debuchy R."/>
            <person name="Gladieux P."/>
            <person name="Thoren M.H."/>
            <person name="Johannesson H."/>
        </authorList>
    </citation>
    <scope>NUCLEOTIDE SEQUENCE</scope>
    <source>
        <strain evidence="3">SMH3187-1</strain>
    </source>
</reference>
<proteinExistence type="predicted"/>
<evidence type="ECO:0000256" key="2">
    <source>
        <dbReference type="SAM" id="SignalP"/>
    </source>
</evidence>
<name>A0AA40F7E8_9PEZI</name>
<comment type="caution">
    <text evidence="3">The sequence shown here is derived from an EMBL/GenBank/DDBJ whole genome shotgun (WGS) entry which is preliminary data.</text>
</comment>
<dbReference type="AlphaFoldDB" id="A0AA40F7E8"/>
<feature type="signal peptide" evidence="2">
    <location>
        <begin position="1"/>
        <end position="15"/>
    </location>
</feature>
<evidence type="ECO:0000313" key="3">
    <source>
        <dbReference type="EMBL" id="KAK0752569.1"/>
    </source>
</evidence>
<feature type="chain" id="PRO_5041382222" description="Secreted protein" evidence="2">
    <location>
        <begin position="16"/>
        <end position="80"/>
    </location>
</feature>
<keyword evidence="4" id="KW-1185">Reference proteome</keyword>
<accession>A0AA40F7E8</accession>
<sequence>MSWAGSVRLSFLCAAGFIPAPFPWIPAPVSNFLPNLPGPSGSPFSSVNGFCLGGQLFDLLLTYLHSRKSTSYPLSASSRV</sequence>
<dbReference type="EMBL" id="JAUKUD010000002">
    <property type="protein sequence ID" value="KAK0752569.1"/>
    <property type="molecule type" value="Genomic_DNA"/>
</dbReference>
<gene>
    <name evidence="3" type="ORF">B0T18DRAFT_405131</name>
</gene>
<protein>
    <recommendedName>
        <fullName evidence="5">Secreted protein</fullName>
    </recommendedName>
</protein>
<evidence type="ECO:0008006" key="5">
    <source>
        <dbReference type="Google" id="ProtNLM"/>
    </source>
</evidence>
<keyword evidence="1" id="KW-0472">Membrane</keyword>
<feature type="transmembrane region" description="Helical" evidence="1">
    <location>
        <begin position="7"/>
        <end position="25"/>
    </location>
</feature>
<feature type="transmembrane region" description="Helical" evidence="1">
    <location>
        <begin position="45"/>
        <end position="64"/>
    </location>
</feature>
<keyword evidence="1" id="KW-1133">Transmembrane helix</keyword>
<keyword evidence="2" id="KW-0732">Signal</keyword>
<evidence type="ECO:0000256" key="1">
    <source>
        <dbReference type="SAM" id="Phobius"/>
    </source>
</evidence>
<dbReference type="Proteomes" id="UP001172155">
    <property type="component" value="Unassembled WGS sequence"/>
</dbReference>